<dbReference type="Gene3D" id="3.30.160.60">
    <property type="entry name" value="Classic Zinc Finger"/>
    <property type="match status" value="3"/>
</dbReference>
<feature type="domain" description="C2H2-type" evidence="9">
    <location>
        <begin position="305"/>
        <end position="332"/>
    </location>
</feature>
<gene>
    <name evidence="10" type="ORF">J437_LFUL007045</name>
</gene>
<dbReference type="InterPro" id="IPR013087">
    <property type="entry name" value="Znf_C2H2_type"/>
</dbReference>
<dbReference type="GO" id="GO:0008270">
    <property type="term" value="F:zinc ion binding"/>
    <property type="evidence" value="ECO:0007669"/>
    <property type="project" value="UniProtKB-KW"/>
</dbReference>
<dbReference type="PROSITE" id="PS50157">
    <property type="entry name" value="ZINC_FINGER_C2H2_2"/>
    <property type="match status" value="3"/>
</dbReference>
<dbReference type="FunFam" id="3.30.160.60:FF:000125">
    <property type="entry name" value="Putative zinc finger protein 143"/>
    <property type="match status" value="1"/>
</dbReference>
<dbReference type="FunFam" id="3.30.160.60:FF:000624">
    <property type="entry name" value="zinc finger protein 697"/>
    <property type="match status" value="1"/>
</dbReference>
<keyword evidence="5" id="KW-0862">Zinc</keyword>
<feature type="domain" description="C2H2-type" evidence="9">
    <location>
        <begin position="275"/>
        <end position="304"/>
    </location>
</feature>
<dbReference type="Pfam" id="PF00096">
    <property type="entry name" value="zf-C2H2"/>
    <property type="match status" value="3"/>
</dbReference>
<dbReference type="InterPro" id="IPR036236">
    <property type="entry name" value="Znf_C2H2_sf"/>
</dbReference>
<name>A0A8K0P1N1_LADFU</name>
<dbReference type="PANTHER" id="PTHR23235:SF120">
    <property type="entry name" value="KRUPPEL-LIKE FACTOR 15"/>
    <property type="match status" value="1"/>
</dbReference>
<feature type="domain" description="C2H2-type" evidence="9">
    <location>
        <begin position="245"/>
        <end position="274"/>
    </location>
</feature>
<evidence type="ECO:0000256" key="4">
    <source>
        <dbReference type="ARBA" id="ARBA00022771"/>
    </source>
</evidence>
<dbReference type="OrthoDB" id="4748970at2759"/>
<dbReference type="GO" id="GO:0005634">
    <property type="term" value="C:nucleus"/>
    <property type="evidence" value="ECO:0007669"/>
    <property type="project" value="UniProtKB-SubCell"/>
</dbReference>
<dbReference type="SMART" id="SM00355">
    <property type="entry name" value="ZnF_C2H2"/>
    <property type="match status" value="3"/>
</dbReference>
<keyword evidence="3" id="KW-0677">Repeat</keyword>
<keyword evidence="11" id="KW-1185">Reference proteome</keyword>
<comment type="subcellular location">
    <subcellularLocation>
        <location evidence="1">Nucleus</location>
    </subcellularLocation>
</comment>
<dbReference type="GO" id="GO:0000978">
    <property type="term" value="F:RNA polymerase II cis-regulatory region sequence-specific DNA binding"/>
    <property type="evidence" value="ECO:0007669"/>
    <property type="project" value="TreeGrafter"/>
</dbReference>
<reference evidence="10" key="1">
    <citation type="submission" date="2013-04" db="EMBL/GenBank/DDBJ databases">
        <authorList>
            <person name="Qu J."/>
            <person name="Murali S.C."/>
            <person name="Bandaranaike D."/>
            <person name="Bellair M."/>
            <person name="Blankenburg K."/>
            <person name="Chao H."/>
            <person name="Dinh H."/>
            <person name="Doddapaneni H."/>
            <person name="Downs B."/>
            <person name="Dugan-Rocha S."/>
            <person name="Elkadiri S."/>
            <person name="Gnanaolivu R.D."/>
            <person name="Hernandez B."/>
            <person name="Javaid M."/>
            <person name="Jayaseelan J.C."/>
            <person name="Lee S."/>
            <person name="Li M."/>
            <person name="Ming W."/>
            <person name="Munidasa M."/>
            <person name="Muniz J."/>
            <person name="Nguyen L."/>
            <person name="Ongeri F."/>
            <person name="Osuji N."/>
            <person name="Pu L.-L."/>
            <person name="Puazo M."/>
            <person name="Qu C."/>
            <person name="Quiroz J."/>
            <person name="Raj R."/>
            <person name="Weissenberger G."/>
            <person name="Xin Y."/>
            <person name="Zou X."/>
            <person name="Han Y."/>
            <person name="Richards S."/>
            <person name="Worley K."/>
            <person name="Muzny D."/>
            <person name="Gibbs R."/>
        </authorList>
    </citation>
    <scope>NUCLEOTIDE SEQUENCE</scope>
    <source>
        <strain evidence="10">Sampled in the wild</strain>
    </source>
</reference>
<proteinExistence type="predicted"/>
<evidence type="ECO:0000259" key="9">
    <source>
        <dbReference type="PROSITE" id="PS50157"/>
    </source>
</evidence>
<sequence length="352" mass="39376">MGCECETGSVDSCRESLGLSTEEHLGTASSCPLGSLLQQPLKSKGRIRSWVMSGGPMVHCKSIGECNAIFSGSASTSDGDVSLQIHLSNSTSLDGDCRGEWTICSCSTCLQCPSGLLDPPNVIEGLENDLEYLLSESIDNPSLDGGEWLSSDLLPERTALCNDLCSDFLEESARWLQLHPPIQYHQLHFGEDEEQCPQPVYPPKEEDNGEKAIRSQYPSQAPSTLDALAAHDYSRRPRIQEERNYPCTYQGCPKTYAKSSHLKAHMRRHTGEKPFVCSWLGCDWRFSRSDELARHRRSHSGVKPYRCLTCEKRFSRSDHLAKHLKVHRRNNWLTSSKGARKHPTLSKVHETS</sequence>
<evidence type="ECO:0000313" key="10">
    <source>
        <dbReference type="EMBL" id="KAG8229747.1"/>
    </source>
</evidence>
<dbReference type="PANTHER" id="PTHR23235">
    <property type="entry name" value="KRUEPPEL-LIKE TRANSCRIPTION FACTOR"/>
    <property type="match status" value="1"/>
</dbReference>
<evidence type="ECO:0000256" key="3">
    <source>
        <dbReference type="ARBA" id="ARBA00022737"/>
    </source>
</evidence>
<evidence type="ECO:0000256" key="7">
    <source>
        <dbReference type="PROSITE-ProRule" id="PRU00042"/>
    </source>
</evidence>
<dbReference type="AlphaFoldDB" id="A0A8K0P1N1"/>
<organism evidence="10 11">
    <name type="scientific">Ladona fulva</name>
    <name type="common">Scarce chaser dragonfly</name>
    <name type="synonym">Libellula fulva</name>
    <dbReference type="NCBI Taxonomy" id="123851"/>
    <lineage>
        <taxon>Eukaryota</taxon>
        <taxon>Metazoa</taxon>
        <taxon>Ecdysozoa</taxon>
        <taxon>Arthropoda</taxon>
        <taxon>Hexapoda</taxon>
        <taxon>Insecta</taxon>
        <taxon>Pterygota</taxon>
        <taxon>Palaeoptera</taxon>
        <taxon>Odonata</taxon>
        <taxon>Epiprocta</taxon>
        <taxon>Anisoptera</taxon>
        <taxon>Libelluloidea</taxon>
        <taxon>Libellulidae</taxon>
        <taxon>Ladona</taxon>
    </lineage>
</organism>
<comment type="caution">
    <text evidence="10">The sequence shown here is derived from an EMBL/GenBank/DDBJ whole genome shotgun (WGS) entry which is preliminary data.</text>
</comment>
<keyword evidence="6" id="KW-0539">Nucleus</keyword>
<protein>
    <recommendedName>
        <fullName evidence="9">C2H2-type domain-containing protein</fullName>
    </recommendedName>
</protein>
<accession>A0A8K0P1N1</accession>
<dbReference type="GO" id="GO:0000981">
    <property type="term" value="F:DNA-binding transcription factor activity, RNA polymerase II-specific"/>
    <property type="evidence" value="ECO:0007669"/>
    <property type="project" value="TreeGrafter"/>
</dbReference>
<evidence type="ECO:0000256" key="5">
    <source>
        <dbReference type="ARBA" id="ARBA00022833"/>
    </source>
</evidence>
<evidence type="ECO:0000313" key="11">
    <source>
        <dbReference type="Proteomes" id="UP000792457"/>
    </source>
</evidence>
<dbReference type="EMBL" id="KZ308445">
    <property type="protein sequence ID" value="KAG8229747.1"/>
    <property type="molecule type" value="Genomic_DNA"/>
</dbReference>
<evidence type="ECO:0000256" key="8">
    <source>
        <dbReference type="SAM" id="MobiDB-lite"/>
    </source>
</evidence>
<reference evidence="10" key="2">
    <citation type="submission" date="2017-10" db="EMBL/GenBank/DDBJ databases">
        <title>Ladona fulva Genome sequencing and assembly.</title>
        <authorList>
            <person name="Murali S."/>
            <person name="Richards S."/>
            <person name="Bandaranaike D."/>
            <person name="Bellair M."/>
            <person name="Blankenburg K."/>
            <person name="Chao H."/>
            <person name="Dinh H."/>
            <person name="Doddapaneni H."/>
            <person name="Dugan-Rocha S."/>
            <person name="Elkadiri S."/>
            <person name="Gnanaolivu R."/>
            <person name="Hernandez B."/>
            <person name="Skinner E."/>
            <person name="Javaid M."/>
            <person name="Lee S."/>
            <person name="Li M."/>
            <person name="Ming W."/>
            <person name="Munidasa M."/>
            <person name="Muniz J."/>
            <person name="Nguyen L."/>
            <person name="Hughes D."/>
            <person name="Osuji N."/>
            <person name="Pu L.-L."/>
            <person name="Puazo M."/>
            <person name="Qu C."/>
            <person name="Quiroz J."/>
            <person name="Raj R."/>
            <person name="Weissenberger G."/>
            <person name="Xin Y."/>
            <person name="Zou X."/>
            <person name="Han Y."/>
            <person name="Worley K."/>
            <person name="Muzny D."/>
            <person name="Gibbs R."/>
        </authorList>
    </citation>
    <scope>NUCLEOTIDE SEQUENCE</scope>
    <source>
        <strain evidence="10">Sampled in the wild</strain>
    </source>
</reference>
<keyword evidence="4 7" id="KW-0863">Zinc-finger</keyword>
<evidence type="ECO:0000256" key="2">
    <source>
        <dbReference type="ARBA" id="ARBA00022723"/>
    </source>
</evidence>
<dbReference type="FunFam" id="3.30.160.60:FF:000018">
    <property type="entry name" value="Krueppel-like factor 15"/>
    <property type="match status" value="1"/>
</dbReference>
<evidence type="ECO:0000256" key="6">
    <source>
        <dbReference type="ARBA" id="ARBA00023242"/>
    </source>
</evidence>
<dbReference type="PROSITE" id="PS00028">
    <property type="entry name" value="ZINC_FINGER_C2H2_1"/>
    <property type="match status" value="3"/>
</dbReference>
<dbReference type="Proteomes" id="UP000792457">
    <property type="component" value="Unassembled WGS sequence"/>
</dbReference>
<feature type="region of interest" description="Disordered" evidence="8">
    <location>
        <begin position="331"/>
        <end position="352"/>
    </location>
</feature>
<dbReference type="SUPFAM" id="SSF57667">
    <property type="entry name" value="beta-beta-alpha zinc fingers"/>
    <property type="match status" value="2"/>
</dbReference>
<evidence type="ECO:0000256" key="1">
    <source>
        <dbReference type="ARBA" id="ARBA00004123"/>
    </source>
</evidence>
<keyword evidence="2" id="KW-0479">Metal-binding</keyword>